<evidence type="ECO:0000313" key="1">
    <source>
        <dbReference type="EMBL" id="KKM26632.1"/>
    </source>
</evidence>
<organism evidence="1">
    <name type="scientific">marine sediment metagenome</name>
    <dbReference type="NCBI Taxonomy" id="412755"/>
    <lineage>
        <taxon>unclassified sequences</taxon>
        <taxon>metagenomes</taxon>
        <taxon>ecological metagenomes</taxon>
    </lineage>
</organism>
<sequence length="273" mass="29451">MPIEHKVINQDGAVVYLPKNSNVEGLPNLAEPDPYVDTVSQAYPLGTRAVIGERVYHYGKASSDGITTPGRLAQNGSVYNDDGLQDSHEGSSTAVAIAVGDKSIIYTDTNSSHVANWFRRGWLIAFYSATTYTLQILSNTAAGTTMTVTMVDGFPLIDANGALFATIHQSIYSQMRNRAAGFSTQAATVGAALKAFTASYFGWIQSWGPCYVVPYNEEIGATVGNHDCFFHIDGTIKLETRAAGALHQRAGYMLNSSSSSTTSTWLIRLMVNK</sequence>
<reference evidence="1" key="1">
    <citation type="journal article" date="2015" name="Nature">
        <title>Complex archaea that bridge the gap between prokaryotes and eukaryotes.</title>
        <authorList>
            <person name="Spang A."/>
            <person name="Saw J.H."/>
            <person name="Jorgensen S.L."/>
            <person name="Zaremba-Niedzwiedzka K."/>
            <person name="Martijn J."/>
            <person name="Lind A.E."/>
            <person name="van Eijk R."/>
            <person name="Schleper C."/>
            <person name="Guy L."/>
            <person name="Ettema T.J."/>
        </authorList>
    </citation>
    <scope>NUCLEOTIDE SEQUENCE</scope>
</reference>
<protein>
    <submittedName>
        <fullName evidence="1">Uncharacterized protein</fullName>
    </submittedName>
</protein>
<dbReference type="AlphaFoldDB" id="A0A0F9IGL2"/>
<dbReference type="EMBL" id="LAZR01012475">
    <property type="protein sequence ID" value="KKM26632.1"/>
    <property type="molecule type" value="Genomic_DNA"/>
</dbReference>
<proteinExistence type="predicted"/>
<comment type="caution">
    <text evidence="1">The sequence shown here is derived from an EMBL/GenBank/DDBJ whole genome shotgun (WGS) entry which is preliminary data.</text>
</comment>
<accession>A0A0F9IGL2</accession>
<gene>
    <name evidence="1" type="ORF">LCGC14_1582820</name>
</gene>
<name>A0A0F9IGL2_9ZZZZ</name>